<sequence>MDNNNNNDNQHAAGISSSNSNYSFGAESTVEVNRFFGKPCNKENQEIITFKSDITFLIGPPKSCKSSLLFQYGYSYTKQGYSVLYICEKKRFNSSLPMMSNSEKISNNQVNLKHLKIKQNPMLKCKAIVTDIESNFYIVQRWANLALQISHSPEITLPSTTTTTNTNTSDILYNNNNNNDSSSFQQPTPISTTNTTQQQQQQQQQNTDQDRKLYLLLRKYDQTHNFINIQFTVQPSISTFKFDCIQFNQKNNNGNNDNDNDK</sequence>
<dbReference type="Gene3D" id="3.40.50.300">
    <property type="entry name" value="P-loop containing nucleotide triphosphate hydrolases"/>
    <property type="match status" value="1"/>
</dbReference>
<proteinExistence type="predicted"/>
<dbReference type="GO" id="GO:0003697">
    <property type="term" value="F:single-stranded DNA binding"/>
    <property type="evidence" value="ECO:0007669"/>
    <property type="project" value="TreeGrafter"/>
</dbReference>
<comment type="caution">
    <text evidence="2">The sequence shown here is derived from an EMBL/GenBank/DDBJ whole genome shotgun (WGS) entry which is preliminary data.</text>
</comment>
<organism evidence="2 3">
    <name type="scientific">Heterostelium pallidum (strain ATCC 26659 / Pp 5 / PN500)</name>
    <name type="common">Cellular slime mold</name>
    <name type="synonym">Polysphondylium pallidum</name>
    <dbReference type="NCBI Taxonomy" id="670386"/>
    <lineage>
        <taxon>Eukaryota</taxon>
        <taxon>Amoebozoa</taxon>
        <taxon>Evosea</taxon>
        <taxon>Eumycetozoa</taxon>
        <taxon>Dictyostelia</taxon>
        <taxon>Acytosteliales</taxon>
        <taxon>Acytosteliaceae</taxon>
        <taxon>Heterostelium</taxon>
    </lineage>
</organism>
<evidence type="ECO:0000256" key="1">
    <source>
        <dbReference type="SAM" id="MobiDB-lite"/>
    </source>
</evidence>
<protein>
    <submittedName>
        <fullName evidence="2">Uncharacterized protein</fullName>
    </submittedName>
</protein>
<feature type="compositionally biased region" description="Low complexity" evidence="1">
    <location>
        <begin position="160"/>
        <end position="207"/>
    </location>
</feature>
<dbReference type="PANTHER" id="PTHR28653:SF1">
    <property type="entry name" value="ATPASE SWSAP1"/>
    <property type="match status" value="1"/>
</dbReference>
<feature type="region of interest" description="Disordered" evidence="1">
    <location>
        <begin position="156"/>
        <end position="208"/>
    </location>
</feature>
<dbReference type="AlphaFoldDB" id="D3BAB2"/>
<evidence type="ECO:0000313" key="2">
    <source>
        <dbReference type="EMBL" id="EFA81499.1"/>
    </source>
</evidence>
<dbReference type="GeneID" id="31360972"/>
<name>D3BAB2_HETP5</name>
<dbReference type="InParanoid" id="D3BAB2"/>
<dbReference type="GO" id="GO:0000724">
    <property type="term" value="P:double-strand break repair via homologous recombination"/>
    <property type="evidence" value="ECO:0007669"/>
    <property type="project" value="TreeGrafter"/>
</dbReference>
<dbReference type="InterPro" id="IPR027417">
    <property type="entry name" value="P-loop_NTPase"/>
</dbReference>
<accession>D3BAB2</accession>
<dbReference type="EMBL" id="ADBJ01000025">
    <property type="protein sequence ID" value="EFA81499.1"/>
    <property type="molecule type" value="Genomic_DNA"/>
</dbReference>
<dbReference type="PANTHER" id="PTHR28653">
    <property type="match status" value="1"/>
</dbReference>
<gene>
    <name evidence="2" type="ORF">PPL_05488</name>
</gene>
<keyword evidence="3" id="KW-1185">Reference proteome</keyword>
<dbReference type="GO" id="GO:0097196">
    <property type="term" value="C:Shu complex"/>
    <property type="evidence" value="ECO:0007669"/>
    <property type="project" value="TreeGrafter"/>
</dbReference>
<reference evidence="2 3" key="1">
    <citation type="journal article" date="2011" name="Genome Res.">
        <title>Phylogeny-wide analysis of social amoeba genomes highlights ancient origins for complex intercellular communication.</title>
        <authorList>
            <person name="Heidel A.J."/>
            <person name="Lawal H.M."/>
            <person name="Felder M."/>
            <person name="Schilde C."/>
            <person name="Helps N.R."/>
            <person name="Tunggal B."/>
            <person name="Rivero F."/>
            <person name="John U."/>
            <person name="Schleicher M."/>
            <person name="Eichinger L."/>
            <person name="Platzer M."/>
            <person name="Noegel A.A."/>
            <person name="Schaap P."/>
            <person name="Gloeckner G."/>
        </authorList>
    </citation>
    <scope>NUCLEOTIDE SEQUENCE [LARGE SCALE GENOMIC DNA]</scope>
    <source>
        <strain evidence="3">ATCC 26659 / Pp 5 / PN500</strain>
    </source>
</reference>
<evidence type="ECO:0000313" key="3">
    <source>
        <dbReference type="Proteomes" id="UP000001396"/>
    </source>
</evidence>
<dbReference type="RefSeq" id="XP_020433616.1">
    <property type="nucleotide sequence ID" value="XM_020576367.1"/>
</dbReference>
<dbReference type="Proteomes" id="UP000001396">
    <property type="component" value="Unassembled WGS sequence"/>
</dbReference>